<sequence>MNYIIFDLEWNQCPQGKTRENPKLPFEIIEIGAIKLNEQREEIGRFQEVIRPLVYRKLHFRTKEVIPVTQDELAHARTFSPVIRDFFRWCGEDCRFVTWGSLDLNELQRNMDYYRISNPLPKPLFYYDLQKMFSILYDDGKSRMALEDAVDFLKIEKTIPFHRAFDDTYYTAEVMKKMDLDAVSWYESVDYHRPPQTREEEIFRDFKTYQKFVSKTFATKEEMMADKVVTSLKCTCCGLPVWRRVRWFSAGANTYLALAQCPRHGYVKGKIRIKKAADGNVFAVKTTKKADPAAVAQIRGKKEQIKAKRRERRGKKKTSKKTEA</sequence>
<evidence type="ECO:0000256" key="3">
    <source>
        <dbReference type="ARBA" id="ARBA00022839"/>
    </source>
</evidence>
<keyword evidence="3 6" id="KW-0269">Exonuclease</keyword>
<gene>
    <name evidence="6" type="ORF">LKD81_12540</name>
</gene>
<dbReference type="SUPFAM" id="SSF53098">
    <property type="entry name" value="Ribonuclease H-like"/>
    <property type="match status" value="1"/>
</dbReference>
<dbReference type="GO" id="GO:0000175">
    <property type="term" value="F:3'-5'-RNA exonuclease activity"/>
    <property type="evidence" value="ECO:0007669"/>
    <property type="project" value="InterPro"/>
</dbReference>
<dbReference type="PANTHER" id="PTHR23044:SF61">
    <property type="entry name" value="3'-5' EXORIBONUCLEASE 1-RELATED"/>
    <property type="match status" value="1"/>
</dbReference>
<comment type="caution">
    <text evidence="6">The sequence shown here is derived from an EMBL/GenBank/DDBJ whole genome shotgun (WGS) entry which is preliminary data.</text>
</comment>
<dbReference type="SMART" id="SM00479">
    <property type="entry name" value="EXOIII"/>
    <property type="match status" value="1"/>
</dbReference>
<name>A0AAE3EDG2_9FIRM</name>
<feature type="domain" description="Exonuclease" evidence="5">
    <location>
        <begin position="2"/>
        <end position="184"/>
    </location>
</feature>
<evidence type="ECO:0000313" key="6">
    <source>
        <dbReference type="EMBL" id="MCC2231815.1"/>
    </source>
</evidence>
<dbReference type="AlphaFoldDB" id="A0AAE3EDG2"/>
<dbReference type="Proteomes" id="UP001198182">
    <property type="component" value="Unassembled WGS sequence"/>
</dbReference>
<evidence type="ECO:0000256" key="1">
    <source>
        <dbReference type="ARBA" id="ARBA00022722"/>
    </source>
</evidence>
<evidence type="ECO:0000259" key="5">
    <source>
        <dbReference type="SMART" id="SM00479"/>
    </source>
</evidence>
<feature type="region of interest" description="Disordered" evidence="4">
    <location>
        <begin position="293"/>
        <end position="324"/>
    </location>
</feature>
<evidence type="ECO:0000256" key="2">
    <source>
        <dbReference type="ARBA" id="ARBA00022801"/>
    </source>
</evidence>
<dbReference type="InterPro" id="IPR047201">
    <property type="entry name" value="ERI-1_3'hExo-like"/>
</dbReference>
<dbReference type="Pfam" id="PF00929">
    <property type="entry name" value="RNase_T"/>
    <property type="match status" value="1"/>
</dbReference>
<reference evidence="6" key="1">
    <citation type="submission" date="2021-10" db="EMBL/GenBank/DDBJ databases">
        <title>Anaerobic single-cell dispensing facilitates the cultivation of human gut bacteria.</title>
        <authorList>
            <person name="Afrizal A."/>
        </authorList>
    </citation>
    <scope>NUCLEOTIDE SEQUENCE</scope>
    <source>
        <strain evidence="6">CLA-AA-H215</strain>
    </source>
</reference>
<dbReference type="InterPro" id="IPR036397">
    <property type="entry name" value="RNaseH_sf"/>
</dbReference>
<dbReference type="PANTHER" id="PTHR23044">
    <property type="entry name" value="3'-5' EXONUCLEASE ERI1-RELATED"/>
    <property type="match status" value="1"/>
</dbReference>
<dbReference type="Gene3D" id="3.30.420.10">
    <property type="entry name" value="Ribonuclease H-like superfamily/Ribonuclease H"/>
    <property type="match status" value="1"/>
</dbReference>
<evidence type="ECO:0000256" key="4">
    <source>
        <dbReference type="SAM" id="MobiDB-lite"/>
    </source>
</evidence>
<keyword evidence="2" id="KW-0378">Hydrolase</keyword>
<dbReference type="GO" id="GO:0003676">
    <property type="term" value="F:nucleic acid binding"/>
    <property type="evidence" value="ECO:0007669"/>
    <property type="project" value="InterPro"/>
</dbReference>
<proteinExistence type="predicted"/>
<feature type="compositionally biased region" description="Basic residues" evidence="4">
    <location>
        <begin position="307"/>
        <end position="324"/>
    </location>
</feature>
<accession>A0AAE3EDG2</accession>
<dbReference type="InterPro" id="IPR012337">
    <property type="entry name" value="RNaseH-like_sf"/>
</dbReference>
<dbReference type="InterPro" id="IPR051274">
    <property type="entry name" value="3-5_Exoribonuclease"/>
</dbReference>
<keyword evidence="7" id="KW-1185">Reference proteome</keyword>
<dbReference type="InterPro" id="IPR013520">
    <property type="entry name" value="Ribonucl_H"/>
</dbReference>
<protein>
    <submittedName>
        <fullName evidence="6">Exonuclease domain-containing protein</fullName>
    </submittedName>
</protein>
<organism evidence="6 7">
    <name type="scientific">Hominifimenecus microfluidus</name>
    <dbReference type="NCBI Taxonomy" id="2885348"/>
    <lineage>
        <taxon>Bacteria</taxon>
        <taxon>Bacillati</taxon>
        <taxon>Bacillota</taxon>
        <taxon>Clostridia</taxon>
        <taxon>Lachnospirales</taxon>
        <taxon>Lachnospiraceae</taxon>
        <taxon>Hominifimenecus</taxon>
    </lineage>
</organism>
<dbReference type="CDD" id="cd06133">
    <property type="entry name" value="ERI-1_3'hExo_like"/>
    <property type="match status" value="1"/>
</dbReference>
<dbReference type="RefSeq" id="WP_308454300.1">
    <property type="nucleotide sequence ID" value="NZ_JAJEQR010000040.1"/>
</dbReference>
<evidence type="ECO:0000313" key="7">
    <source>
        <dbReference type="Proteomes" id="UP001198182"/>
    </source>
</evidence>
<dbReference type="EMBL" id="JAJEQR010000040">
    <property type="protein sequence ID" value="MCC2231815.1"/>
    <property type="molecule type" value="Genomic_DNA"/>
</dbReference>
<keyword evidence="1" id="KW-0540">Nuclease</keyword>